<dbReference type="Proteomes" id="UP000223366">
    <property type="component" value="Unassembled WGS sequence"/>
</dbReference>
<accession>A0A9X7GD81</accession>
<dbReference type="EMBL" id="NVDU01000040">
    <property type="protein sequence ID" value="PFV29633.1"/>
    <property type="molecule type" value="Genomic_DNA"/>
</dbReference>
<feature type="chain" id="PRO_5040837180" evidence="3">
    <location>
        <begin position="27"/>
        <end position="308"/>
    </location>
</feature>
<organism evidence="4 5">
    <name type="scientific">Bacillus thuringiensis</name>
    <dbReference type="NCBI Taxonomy" id="1428"/>
    <lineage>
        <taxon>Bacteria</taxon>
        <taxon>Bacillati</taxon>
        <taxon>Bacillota</taxon>
        <taxon>Bacilli</taxon>
        <taxon>Bacillales</taxon>
        <taxon>Bacillaceae</taxon>
        <taxon>Bacillus</taxon>
        <taxon>Bacillus cereus group</taxon>
    </lineage>
</organism>
<keyword evidence="1" id="KW-0540">Nuclease</keyword>
<dbReference type="PANTHER" id="PTHR33607">
    <property type="entry name" value="ENDONUCLEASE-1"/>
    <property type="match status" value="1"/>
</dbReference>
<sequence>MQKFNTILSKSNLIFMLLLIALSGCGANETKQSELKKENVSNNNHKVRNVPLSYENEGNTNNNSRLNATAHDYYESITTQSGKELKASLHEIIKKQNVLTYDDTRSALKEIDQDPNNPDNVLLFYKGGSMNKNSFCGNEPCWNREHVWAQSHFDDNRTIRTDLHNIRPEDKWVNARRGNLDFDWDDGHVNNPNASCKGTDLGTAQKAPDTCVDGDSWEPRDEIKGDIARTLFYMDVRYEGEGGPDLKLVNDVDTDNPNHGKLSTLLQWHQQDPVDDMERKRNNMVFEKFQHNRNPFIDHPEYVERIWD</sequence>
<dbReference type="PANTHER" id="PTHR33607:SF2">
    <property type="entry name" value="ENDONUCLEASE-1"/>
    <property type="match status" value="1"/>
</dbReference>
<reference evidence="4 5" key="1">
    <citation type="submission" date="2017-09" db="EMBL/GenBank/DDBJ databases">
        <title>Large-scale bioinformatics analysis of Bacillus genomes uncovers conserved roles of natural products in bacterial physiology.</title>
        <authorList>
            <consortium name="Agbiome Team Llc"/>
            <person name="Bleich R.M."/>
            <person name="Grubbs K.J."/>
            <person name="Santa Maria K.C."/>
            <person name="Allen S.E."/>
            <person name="Farag S."/>
            <person name="Shank E.A."/>
            <person name="Bowers A."/>
        </authorList>
    </citation>
    <scope>NUCLEOTIDE SEQUENCE [LARGE SCALE GENOMIC DNA]</scope>
    <source>
        <strain evidence="4 5">AFS060060</strain>
    </source>
</reference>
<dbReference type="GO" id="GO:0004518">
    <property type="term" value="F:nuclease activity"/>
    <property type="evidence" value="ECO:0007669"/>
    <property type="project" value="UniProtKB-KW"/>
</dbReference>
<evidence type="ECO:0000256" key="2">
    <source>
        <dbReference type="ARBA" id="ARBA00022801"/>
    </source>
</evidence>
<evidence type="ECO:0000313" key="4">
    <source>
        <dbReference type="EMBL" id="PFV29633.1"/>
    </source>
</evidence>
<name>A0A9X7GD81_BACTU</name>
<dbReference type="InterPro" id="IPR007346">
    <property type="entry name" value="Endonuclease-I"/>
</dbReference>
<evidence type="ECO:0000256" key="1">
    <source>
        <dbReference type="ARBA" id="ARBA00022722"/>
    </source>
</evidence>
<keyword evidence="2" id="KW-0378">Hydrolase</keyword>
<feature type="signal peptide" evidence="3">
    <location>
        <begin position="1"/>
        <end position="26"/>
    </location>
</feature>
<protein>
    <submittedName>
        <fullName evidence="4">Ribonuclease</fullName>
    </submittedName>
</protein>
<evidence type="ECO:0000256" key="3">
    <source>
        <dbReference type="SAM" id="SignalP"/>
    </source>
</evidence>
<dbReference type="SUPFAM" id="SSF54060">
    <property type="entry name" value="His-Me finger endonucleases"/>
    <property type="match status" value="1"/>
</dbReference>
<keyword evidence="3" id="KW-0732">Signal</keyword>
<evidence type="ECO:0000313" key="5">
    <source>
        <dbReference type="Proteomes" id="UP000223366"/>
    </source>
</evidence>
<dbReference type="PROSITE" id="PS51257">
    <property type="entry name" value="PROKAR_LIPOPROTEIN"/>
    <property type="match status" value="1"/>
</dbReference>
<dbReference type="RefSeq" id="WP_097962107.1">
    <property type="nucleotide sequence ID" value="NZ_NUHS01000052.1"/>
</dbReference>
<dbReference type="InterPro" id="IPR044925">
    <property type="entry name" value="His-Me_finger_sf"/>
</dbReference>
<dbReference type="AlphaFoldDB" id="A0A9X7GD81"/>
<comment type="caution">
    <text evidence="4">The sequence shown here is derived from an EMBL/GenBank/DDBJ whole genome shotgun (WGS) entry which is preliminary data.</text>
</comment>
<dbReference type="Pfam" id="PF04231">
    <property type="entry name" value="Endonuclease_1"/>
    <property type="match status" value="1"/>
</dbReference>
<dbReference type="GO" id="GO:0016787">
    <property type="term" value="F:hydrolase activity"/>
    <property type="evidence" value="ECO:0007669"/>
    <property type="project" value="UniProtKB-KW"/>
</dbReference>
<gene>
    <name evidence="4" type="ORF">COK99_17250</name>
</gene>
<proteinExistence type="predicted"/>